<sequence>MCTALPLAFKDPVLFRWHPILINIQRSCSEERGTGEGSTSGGSCRCQGSLRRKKLGRDPFSSINVPYPNACPETESLFRHCREAPYSGSLPELEPFYLKSLVKLLIF</sequence>
<name>A0A2P2MPA8_RHIMU</name>
<accession>A0A2P2MPA8</accession>
<dbReference type="AlphaFoldDB" id="A0A2P2MPA8"/>
<protein>
    <submittedName>
        <fullName evidence="1">Uncharacterized protein C57A10.07</fullName>
    </submittedName>
</protein>
<dbReference type="EMBL" id="GGEC01051581">
    <property type="protein sequence ID" value="MBX32065.1"/>
    <property type="molecule type" value="Transcribed_RNA"/>
</dbReference>
<evidence type="ECO:0000313" key="1">
    <source>
        <dbReference type="EMBL" id="MBX32065.1"/>
    </source>
</evidence>
<reference evidence="1" key="1">
    <citation type="submission" date="2018-02" db="EMBL/GenBank/DDBJ databases">
        <title>Rhizophora mucronata_Transcriptome.</title>
        <authorList>
            <person name="Meera S.P."/>
            <person name="Sreeshan A."/>
            <person name="Augustine A."/>
        </authorList>
    </citation>
    <scope>NUCLEOTIDE SEQUENCE</scope>
    <source>
        <tissue evidence="1">Leaf</tissue>
    </source>
</reference>
<organism evidence="1">
    <name type="scientific">Rhizophora mucronata</name>
    <name type="common">Asiatic mangrove</name>
    <dbReference type="NCBI Taxonomy" id="61149"/>
    <lineage>
        <taxon>Eukaryota</taxon>
        <taxon>Viridiplantae</taxon>
        <taxon>Streptophyta</taxon>
        <taxon>Embryophyta</taxon>
        <taxon>Tracheophyta</taxon>
        <taxon>Spermatophyta</taxon>
        <taxon>Magnoliopsida</taxon>
        <taxon>eudicotyledons</taxon>
        <taxon>Gunneridae</taxon>
        <taxon>Pentapetalae</taxon>
        <taxon>rosids</taxon>
        <taxon>fabids</taxon>
        <taxon>Malpighiales</taxon>
        <taxon>Rhizophoraceae</taxon>
        <taxon>Rhizophora</taxon>
    </lineage>
</organism>
<proteinExistence type="predicted"/>